<keyword evidence="2" id="KW-1133">Transmembrane helix</keyword>
<evidence type="ECO:0000313" key="6">
    <source>
        <dbReference type="Proteomes" id="UP000069906"/>
    </source>
</evidence>
<protein>
    <submittedName>
        <fullName evidence="3">Uncharacterized protein</fullName>
    </submittedName>
</protein>
<dbReference type="AlphaFoldDB" id="A0A0F7P9B7"/>
<dbReference type="Proteomes" id="UP000060390">
    <property type="component" value="Chromosome"/>
</dbReference>
<keyword evidence="2" id="KW-0472">Membrane</keyword>
<feature type="compositionally biased region" description="Basic and acidic residues" evidence="1">
    <location>
        <begin position="1"/>
        <end position="11"/>
    </location>
</feature>
<dbReference type="KEGG" id="hsf:HLASA_0856"/>
<reference evidence="4 5" key="3">
    <citation type="journal article" date="2016" name="Stand. Genomic Sci.">
        <title>Complete genome sequence of 'Halanaeroarchaeum sulfurireducens' M27-SA2, a sulfur-reducing and acetate-oxidizing haloarchaeon from the deep-sea hypersaline anoxic lake Medee.</title>
        <authorList>
            <person name="Messina E."/>
            <person name="Sorokin D.Y."/>
            <person name="Kublanov I.V."/>
            <person name="Toshchakov S."/>
            <person name="Lopatina A."/>
            <person name="Arcadi E."/>
            <person name="Smedile F."/>
            <person name="La Spada G."/>
            <person name="La Cono V."/>
            <person name="Yakimov M.M."/>
        </authorList>
    </citation>
    <scope>NUCLEOTIDE SEQUENCE [LARGE SCALE GENOMIC DNA]</scope>
    <source>
        <strain evidence="4 5">M27-SA2</strain>
    </source>
</reference>
<evidence type="ECO:0000256" key="1">
    <source>
        <dbReference type="SAM" id="MobiDB-lite"/>
    </source>
</evidence>
<keyword evidence="6" id="KW-1185">Reference proteome</keyword>
<feature type="region of interest" description="Disordered" evidence="1">
    <location>
        <begin position="1"/>
        <end position="25"/>
    </location>
</feature>
<dbReference type="HOGENOM" id="CLU_1673928_0_0_2"/>
<sequence length="157" mass="16455">MDPPTDDERNESAPTDPQEPPAETIDPVTAIESTWLEDGTMVLVIRSDVPQLVTLTDAGAVWGGGEIPQRSLTLQAGRNRVSIPVTEVDGRVGVTIATQRVLHGTTLTTGTTLLPGPFGRDDVQIAAIAGAFAGVGVTALIAFRRVTGTTSTPERVL</sequence>
<reference evidence="3 6" key="1">
    <citation type="journal article" date="2015" name="ISME J.">
        <title>Elemental sulfur and acetate can support life of a novel strictly anaerobic haloarchaeon.</title>
        <authorList>
            <person name="Sorokin D.Y."/>
            <person name="Kublanov I.V."/>
            <person name="Gavrilov S.N."/>
            <person name="Rojo D."/>
            <person name="Roman P."/>
            <person name="Golyshin P.N."/>
            <person name="Slepak V.Z."/>
            <person name="Smedile F."/>
            <person name="Ferrer M."/>
            <person name="Messina E."/>
            <person name="La Cono V."/>
            <person name="Yakimov M.M."/>
        </authorList>
    </citation>
    <scope>NUCLEOTIDE SEQUENCE [LARGE SCALE GENOMIC DNA]</scope>
    <source>
        <strain evidence="3 6">HSR2</strain>
    </source>
</reference>
<organism evidence="3 6">
    <name type="scientific">Halanaeroarchaeum sulfurireducens</name>
    <dbReference type="NCBI Taxonomy" id="1604004"/>
    <lineage>
        <taxon>Archaea</taxon>
        <taxon>Methanobacteriati</taxon>
        <taxon>Methanobacteriota</taxon>
        <taxon>Stenosarchaea group</taxon>
        <taxon>Halobacteria</taxon>
        <taxon>Halobacteriales</taxon>
        <taxon>Halobacteriaceae</taxon>
        <taxon>Halanaeroarchaeum</taxon>
    </lineage>
</organism>
<dbReference type="Proteomes" id="UP000069906">
    <property type="component" value="Chromosome"/>
</dbReference>
<evidence type="ECO:0000256" key="2">
    <source>
        <dbReference type="SAM" id="Phobius"/>
    </source>
</evidence>
<evidence type="ECO:0000313" key="3">
    <source>
        <dbReference type="EMBL" id="AKH97352.1"/>
    </source>
</evidence>
<evidence type="ECO:0000313" key="4">
    <source>
        <dbReference type="EMBL" id="ALG81754.1"/>
    </source>
</evidence>
<name>A0A0F7P9B7_9EURY</name>
<dbReference type="KEGG" id="hsu:HLASF_0859"/>
<dbReference type="STRING" id="1604004.HLASA_0856"/>
<keyword evidence="2" id="KW-0812">Transmembrane</keyword>
<dbReference type="InterPro" id="IPR058376">
    <property type="entry name" value="DUF8063"/>
</dbReference>
<dbReference type="Pfam" id="PF26259">
    <property type="entry name" value="DUF8063"/>
    <property type="match status" value="1"/>
</dbReference>
<dbReference type="EMBL" id="CP008874">
    <property type="protein sequence ID" value="AKH97352.1"/>
    <property type="molecule type" value="Genomic_DNA"/>
</dbReference>
<gene>
    <name evidence="4" type="ORF">HLASA_0856</name>
    <name evidence="3" type="ORF">HLASF_0859</name>
</gene>
<accession>A0A0F7P9B7</accession>
<evidence type="ECO:0000313" key="5">
    <source>
        <dbReference type="Proteomes" id="UP000060390"/>
    </source>
</evidence>
<proteinExistence type="predicted"/>
<dbReference type="EMBL" id="CP011564">
    <property type="protein sequence ID" value="ALG81754.1"/>
    <property type="molecule type" value="Genomic_DNA"/>
</dbReference>
<feature type="transmembrane region" description="Helical" evidence="2">
    <location>
        <begin position="123"/>
        <end position="143"/>
    </location>
</feature>
<reference evidence="5" key="2">
    <citation type="submission" date="2015-05" db="EMBL/GenBank/DDBJ databases">
        <title>Complete genome sequence of Halanaeroarchaeum sulfurireducens type strain M27-SA2, a sulfate-reducer haloarchaeon from marine anoxic lake Medee.</title>
        <authorList>
            <person name="Messina E."/>
            <person name="Kublanov I.V."/>
            <person name="Toshchakov S."/>
            <person name="Arcadi E."/>
            <person name="La Spada G."/>
            <person name="La Cono V."/>
            <person name="Yakimov M.M."/>
        </authorList>
    </citation>
    <scope>NUCLEOTIDE SEQUENCE [LARGE SCALE GENOMIC DNA]</scope>
    <source>
        <strain evidence="5">M27-SA2</strain>
    </source>
</reference>